<keyword evidence="2" id="KW-1185">Reference proteome</keyword>
<reference evidence="1 2" key="1">
    <citation type="submission" date="2015-07" db="EMBL/GenBank/DDBJ databases">
        <title>The genome of Melipona quadrifasciata.</title>
        <authorList>
            <person name="Pan H."/>
            <person name="Kapheim K."/>
        </authorList>
    </citation>
    <scope>NUCLEOTIDE SEQUENCE [LARGE SCALE GENOMIC DNA]</scope>
    <source>
        <strain evidence="1">0111107301</strain>
        <tissue evidence="1">Whole body</tissue>
    </source>
</reference>
<proteinExistence type="predicted"/>
<evidence type="ECO:0000313" key="2">
    <source>
        <dbReference type="Proteomes" id="UP000053105"/>
    </source>
</evidence>
<dbReference type="EMBL" id="KQ435952">
    <property type="protein sequence ID" value="KOX68106.1"/>
    <property type="molecule type" value="Genomic_DNA"/>
</dbReference>
<sequence length="138" mass="15404">MSSNTLHAPISKDSCDSGSFCGGEAVVVRYDVMARRREPPIGLPYGKRFLTRSSLSVNWINFLPGPNFGARVTERQSARAPERKQSDQLGNDKIQVGTCVTRMTRNHMQVKTLTMFEELAIAEEEELNNDGDSLDNIQ</sequence>
<gene>
    <name evidence="1" type="ORF">WN51_07955</name>
</gene>
<name>A0A0M8ZQU9_9HYME</name>
<dbReference type="Proteomes" id="UP000053105">
    <property type="component" value="Unassembled WGS sequence"/>
</dbReference>
<accession>A0A0M8ZQU9</accession>
<evidence type="ECO:0000313" key="1">
    <source>
        <dbReference type="EMBL" id="KOX68106.1"/>
    </source>
</evidence>
<dbReference type="AlphaFoldDB" id="A0A0M8ZQU9"/>
<protein>
    <submittedName>
        <fullName evidence="1">Uncharacterized protein</fullName>
    </submittedName>
</protein>
<organism evidence="1 2">
    <name type="scientific">Melipona quadrifasciata</name>
    <dbReference type="NCBI Taxonomy" id="166423"/>
    <lineage>
        <taxon>Eukaryota</taxon>
        <taxon>Metazoa</taxon>
        <taxon>Ecdysozoa</taxon>
        <taxon>Arthropoda</taxon>
        <taxon>Hexapoda</taxon>
        <taxon>Insecta</taxon>
        <taxon>Pterygota</taxon>
        <taxon>Neoptera</taxon>
        <taxon>Endopterygota</taxon>
        <taxon>Hymenoptera</taxon>
        <taxon>Apocrita</taxon>
        <taxon>Aculeata</taxon>
        <taxon>Apoidea</taxon>
        <taxon>Anthophila</taxon>
        <taxon>Apidae</taxon>
        <taxon>Melipona</taxon>
    </lineage>
</organism>